<gene>
    <name evidence="2" type="ORF">PM001_LOCUS10835</name>
</gene>
<sequence>MSDIVSDNDEEMKEAAEPIEATDHYEDLERNGAVQATISAPPSTLQQSHVPRTSTSADPAAGRGVIGSSTALALRDSPRASQSGAPTTRTNVLAPDDREKKAVIYRNKPTALVIKKGSSNNDRLLLEAGPDKVLQLESSTTWQVMWLDLASEWPKQSKVVFPTVYSSPAQWVQAAKVISRLLLRMIQRFPHKSALLTILSDETV</sequence>
<reference evidence="2" key="1">
    <citation type="submission" date="2024-01" db="EMBL/GenBank/DDBJ databases">
        <authorList>
            <person name="Webb A."/>
        </authorList>
    </citation>
    <scope>NUCLEOTIDE SEQUENCE</scope>
    <source>
        <strain evidence="2">Pm1</strain>
    </source>
</reference>
<comment type="caution">
    <text evidence="2">The sequence shown here is derived from an EMBL/GenBank/DDBJ whole genome shotgun (WGS) entry which is preliminary data.</text>
</comment>
<feature type="compositionally biased region" description="Polar residues" evidence="1">
    <location>
        <begin position="79"/>
        <end position="91"/>
    </location>
</feature>
<evidence type="ECO:0000313" key="2">
    <source>
        <dbReference type="EMBL" id="CAK7925685.1"/>
    </source>
</evidence>
<organism evidence="2 3">
    <name type="scientific">Peronospora matthiolae</name>
    <dbReference type="NCBI Taxonomy" id="2874970"/>
    <lineage>
        <taxon>Eukaryota</taxon>
        <taxon>Sar</taxon>
        <taxon>Stramenopiles</taxon>
        <taxon>Oomycota</taxon>
        <taxon>Peronosporomycetes</taxon>
        <taxon>Peronosporales</taxon>
        <taxon>Peronosporaceae</taxon>
        <taxon>Peronospora</taxon>
    </lineage>
</organism>
<proteinExistence type="predicted"/>
<feature type="compositionally biased region" description="Polar residues" evidence="1">
    <location>
        <begin position="34"/>
        <end position="57"/>
    </location>
</feature>
<dbReference type="Proteomes" id="UP001162060">
    <property type="component" value="Unassembled WGS sequence"/>
</dbReference>
<dbReference type="AlphaFoldDB" id="A0AAV1TTU0"/>
<feature type="region of interest" description="Disordered" evidence="1">
    <location>
        <begin position="1"/>
        <end position="95"/>
    </location>
</feature>
<accession>A0AAV1TTU0</accession>
<protein>
    <submittedName>
        <fullName evidence="2">Uncharacterized protein</fullName>
    </submittedName>
</protein>
<evidence type="ECO:0000256" key="1">
    <source>
        <dbReference type="SAM" id="MobiDB-lite"/>
    </source>
</evidence>
<dbReference type="EMBL" id="CAKLBY020000087">
    <property type="protein sequence ID" value="CAK7925685.1"/>
    <property type="molecule type" value="Genomic_DNA"/>
</dbReference>
<feature type="compositionally biased region" description="Acidic residues" evidence="1">
    <location>
        <begin position="1"/>
        <end position="12"/>
    </location>
</feature>
<evidence type="ECO:0000313" key="3">
    <source>
        <dbReference type="Proteomes" id="UP001162060"/>
    </source>
</evidence>
<name>A0AAV1TTU0_9STRA</name>
<feature type="compositionally biased region" description="Basic and acidic residues" evidence="1">
    <location>
        <begin position="13"/>
        <end position="30"/>
    </location>
</feature>